<proteinExistence type="predicted"/>
<dbReference type="GO" id="GO:0051726">
    <property type="term" value="P:regulation of cell cycle"/>
    <property type="evidence" value="ECO:0007669"/>
    <property type="project" value="TreeGrafter"/>
</dbReference>
<dbReference type="GO" id="GO:0006357">
    <property type="term" value="P:regulation of transcription by RNA polymerase II"/>
    <property type="evidence" value="ECO:0007669"/>
    <property type="project" value="TreeGrafter"/>
</dbReference>
<accession>A0A427AN03</accession>
<reference evidence="1 2" key="1">
    <citation type="journal article" date="2014" name="Agronomy (Basel)">
        <title>A Draft Genome Sequence for Ensete ventricosum, the Drought-Tolerant Tree Against Hunger.</title>
        <authorList>
            <person name="Harrison J."/>
            <person name="Moore K.A."/>
            <person name="Paszkiewicz K."/>
            <person name="Jones T."/>
            <person name="Grant M."/>
            <person name="Ambacheew D."/>
            <person name="Muzemil S."/>
            <person name="Studholme D.J."/>
        </authorList>
    </citation>
    <scope>NUCLEOTIDE SEQUENCE [LARGE SCALE GENOMIC DNA]</scope>
</reference>
<dbReference type="GO" id="GO:0017053">
    <property type="term" value="C:transcription repressor complex"/>
    <property type="evidence" value="ECO:0007669"/>
    <property type="project" value="InterPro"/>
</dbReference>
<dbReference type="PANTHER" id="PTHR21689">
    <property type="entry name" value="LIN-9"/>
    <property type="match status" value="1"/>
</dbReference>
<sequence length="275" mass="30507">MFAESIDDRTEPHERGRCSYFYSYKKPVTRLVGSAILELRQHNTFQGKLTSPWFRATENSVLAGPCSNSESYVLEVVETSRQKAKTMVDQSVQRLVALFNFQAMFSVEGRKDALASTREVLYPSKNWSSGVDSDRLDAAYTHIPEVHKLATGDEKTSGRLGPANIQIPGLNLEISSDANLGRIPSELISTCVAALFMIEFGVLDFIAETQGCTRRQYPPAEVAEILELAVTSLQPCFSQNLPIYWEIQAYMSIIKSQMLALVPTPSIGLSTISVQ</sequence>
<evidence type="ECO:0000313" key="2">
    <source>
        <dbReference type="Proteomes" id="UP000287651"/>
    </source>
</evidence>
<dbReference type="Proteomes" id="UP000287651">
    <property type="component" value="Unassembled WGS sequence"/>
</dbReference>
<dbReference type="GO" id="GO:0006351">
    <property type="term" value="P:DNA-templated transcription"/>
    <property type="evidence" value="ECO:0007669"/>
    <property type="project" value="InterPro"/>
</dbReference>
<dbReference type="EMBL" id="AMZH03001894">
    <property type="protein sequence ID" value="RRT77593.1"/>
    <property type="molecule type" value="Genomic_DNA"/>
</dbReference>
<dbReference type="GO" id="GO:0005654">
    <property type="term" value="C:nucleoplasm"/>
    <property type="evidence" value="ECO:0007669"/>
    <property type="project" value="TreeGrafter"/>
</dbReference>
<dbReference type="AlphaFoldDB" id="A0A427AN03"/>
<gene>
    <name evidence="1" type="ORF">B296_00018572</name>
</gene>
<comment type="caution">
    <text evidence="1">The sequence shown here is derived from an EMBL/GenBank/DDBJ whole genome shotgun (WGS) entry which is preliminary data.</text>
</comment>
<evidence type="ECO:0000313" key="1">
    <source>
        <dbReference type="EMBL" id="RRT77593.1"/>
    </source>
</evidence>
<organism evidence="1 2">
    <name type="scientific">Ensete ventricosum</name>
    <name type="common">Abyssinian banana</name>
    <name type="synonym">Musa ensete</name>
    <dbReference type="NCBI Taxonomy" id="4639"/>
    <lineage>
        <taxon>Eukaryota</taxon>
        <taxon>Viridiplantae</taxon>
        <taxon>Streptophyta</taxon>
        <taxon>Embryophyta</taxon>
        <taxon>Tracheophyta</taxon>
        <taxon>Spermatophyta</taxon>
        <taxon>Magnoliopsida</taxon>
        <taxon>Liliopsida</taxon>
        <taxon>Zingiberales</taxon>
        <taxon>Musaceae</taxon>
        <taxon>Ensete</taxon>
    </lineage>
</organism>
<dbReference type="GO" id="GO:0003677">
    <property type="term" value="F:DNA binding"/>
    <property type="evidence" value="ECO:0007669"/>
    <property type="project" value="TreeGrafter"/>
</dbReference>
<name>A0A427AN03_ENSVE</name>
<protein>
    <submittedName>
        <fullName evidence="1">Uncharacterized protein</fullName>
    </submittedName>
</protein>
<dbReference type="PANTHER" id="PTHR21689:SF2">
    <property type="entry name" value="PROTEIN LIN-9 HOMOLOG"/>
    <property type="match status" value="1"/>
</dbReference>
<dbReference type="InterPro" id="IPR010561">
    <property type="entry name" value="LIN-9/ALY1"/>
</dbReference>